<organism evidence="2 3">
    <name type="scientific">Rhodohalobacter mucosus</name>
    <dbReference type="NCBI Taxonomy" id="2079485"/>
    <lineage>
        <taxon>Bacteria</taxon>
        <taxon>Pseudomonadati</taxon>
        <taxon>Balneolota</taxon>
        <taxon>Balneolia</taxon>
        <taxon>Balneolales</taxon>
        <taxon>Balneolaceae</taxon>
        <taxon>Rhodohalobacter</taxon>
    </lineage>
</organism>
<dbReference type="InterPro" id="IPR029063">
    <property type="entry name" value="SAM-dependent_MTases_sf"/>
</dbReference>
<reference evidence="2 3" key="1">
    <citation type="submission" date="2018-05" db="EMBL/GenBank/DDBJ databases">
        <title>Rhodohalobacter halophilus gen. nov., sp. nov., a moderately halophilic member of the family Balneolaceae.</title>
        <authorList>
            <person name="Liu Z.-W."/>
        </authorList>
    </citation>
    <scope>NUCLEOTIDE SEQUENCE [LARGE SCALE GENOMIC DNA]</scope>
    <source>
        <strain evidence="2 3">8A47</strain>
    </source>
</reference>
<dbReference type="Proteomes" id="UP000245533">
    <property type="component" value="Unassembled WGS sequence"/>
</dbReference>
<sequence length="187" mass="20863">MSNKLDFFKTFVKDRDVASIVPTSLRCVKKVCANIDFSRDLIIVEYGPGNGVFSKYILERISPDSKLIMIEANKDFVAQLKEQITDPRAEIHNILAGDVEEALDPDDVGSVDYVLSGIPFSFLKKDRKIAVLKATKAILKPGGKFLAYQTSGHLKKPVQEVFGNLETDFEPLNIPPYLIYKVVKNGV</sequence>
<dbReference type="AlphaFoldDB" id="A0A316TS26"/>
<keyword evidence="3" id="KW-1185">Reference proteome</keyword>
<dbReference type="Pfam" id="PF13649">
    <property type="entry name" value="Methyltransf_25"/>
    <property type="match status" value="1"/>
</dbReference>
<accession>A0A316TS26</accession>
<proteinExistence type="predicted"/>
<dbReference type="OrthoDB" id="9805585at2"/>
<dbReference type="SUPFAM" id="SSF53335">
    <property type="entry name" value="S-adenosyl-L-methionine-dependent methyltransferases"/>
    <property type="match status" value="1"/>
</dbReference>
<dbReference type="CDD" id="cd02440">
    <property type="entry name" value="AdoMet_MTases"/>
    <property type="match status" value="1"/>
</dbReference>
<evidence type="ECO:0000313" key="2">
    <source>
        <dbReference type="EMBL" id="PWN05815.1"/>
    </source>
</evidence>
<name>A0A316TS26_9BACT</name>
<feature type="domain" description="Methyltransferase" evidence="1">
    <location>
        <begin position="43"/>
        <end position="143"/>
    </location>
</feature>
<dbReference type="Gene3D" id="3.40.50.150">
    <property type="entry name" value="Vaccinia Virus protein VP39"/>
    <property type="match status" value="1"/>
</dbReference>
<gene>
    <name evidence="2" type="ORF">DDZ15_11525</name>
</gene>
<protein>
    <recommendedName>
        <fullName evidence="1">Methyltransferase domain-containing protein</fullName>
    </recommendedName>
</protein>
<dbReference type="EMBL" id="QGGB01000008">
    <property type="protein sequence ID" value="PWN05815.1"/>
    <property type="molecule type" value="Genomic_DNA"/>
</dbReference>
<evidence type="ECO:0000259" key="1">
    <source>
        <dbReference type="Pfam" id="PF13649"/>
    </source>
</evidence>
<comment type="caution">
    <text evidence="2">The sequence shown here is derived from an EMBL/GenBank/DDBJ whole genome shotgun (WGS) entry which is preliminary data.</text>
</comment>
<dbReference type="InterPro" id="IPR041698">
    <property type="entry name" value="Methyltransf_25"/>
</dbReference>
<evidence type="ECO:0000313" key="3">
    <source>
        <dbReference type="Proteomes" id="UP000245533"/>
    </source>
</evidence>
<dbReference type="RefSeq" id="WP_109647258.1">
    <property type="nucleotide sequence ID" value="NZ_QGGB01000008.1"/>
</dbReference>